<evidence type="ECO:0000313" key="2">
    <source>
        <dbReference type="EMBL" id="KAK7349076.1"/>
    </source>
</evidence>
<dbReference type="EMBL" id="JAYMYQ010000002">
    <property type="protein sequence ID" value="KAK7349076.1"/>
    <property type="molecule type" value="Genomic_DNA"/>
</dbReference>
<proteinExistence type="predicted"/>
<keyword evidence="1" id="KW-0472">Membrane</keyword>
<protein>
    <submittedName>
        <fullName evidence="2">Uncharacterized protein</fullName>
    </submittedName>
</protein>
<organism evidence="2 3">
    <name type="scientific">Canavalia gladiata</name>
    <name type="common">Sword bean</name>
    <name type="synonym">Dolichos gladiatus</name>
    <dbReference type="NCBI Taxonomy" id="3824"/>
    <lineage>
        <taxon>Eukaryota</taxon>
        <taxon>Viridiplantae</taxon>
        <taxon>Streptophyta</taxon>
        <taxon>Embryophyta</taxon>
        <taxon>Tracheophyta</taxon>
        <taxon>Spermatophyta</taxon>
        <taxon>Magnoliopsida</taxon>
        <taxon>eudicotyledons</taxon>
        <taxon>Gunneridae</taxon>
        <taxon>Pentapetalae</taxon>
        <taxon>rosids</taxon>
        <taxon>fabids</taxon>
        <taxon>Fabales</taxon>
        <taxon>Fabaceae</taxon>
        <taxon>Papilionoideae</taxon>
        <taxon>50 kb inversion clade</taxon>
        <taxon>NPAAA clade</taxon>
        <taxon>indigoferoid/millettioid clade</taxon>
        <taxon>Phaseoleae</taxon>
        <taxon>Canavalia</taxon>
    </lineage>
</organism>
<dbReference type="Proteomes" id="UP001367508">
    <property type="component" value="Unassembled WGS sequence"/>
</dbReference>
<accession>A0AAN9M7V2</accession>
<keyword evidence="1" id="KW-1133">Transmembrane helix</keyword>
<sequence>MNAQWHHIHTFGYVTLIGHAFLGSMWFRNDKDSFHNGRSITAAAILLQFSKSTVIAEVTGRLRINPEKNKLMVVGILILLRVTEDLSFILVLFAVHY</sequence>
<feature type="transmembrane region" description="Helical" evidence="1">
    <location>
        <begin position="6"/>
        <end position="27"/>
    </location>
</feature>
<name>A0AAN9M7V2_CANGL</name>
<evidence type="ECO:0000256" key="1">
    <source>
        <dbReference type="SAM" id="Phobius"/>
    </source>
</evidence>
<gene>
    <name evidence="2" type="ORF">VNO77_06144</name>
</gene>
<keyword evidence="3" id="KW-1185">Reference proteome</keyword>
<keyword evidence="1" id="KW-0812">Transmembrane</keyword>
<evidence type="ECO:0000313" key="3">
    <source>
        <dbReference type="Proteomes" id="UP001367508"/>
    </source>
</evidence>
<comment type="caution">
    <text evidence="2">The sequence shown here is derived from an EMBL/GenBank/DDBJ whole genome shotgun (WGS) entry which is preliminary data.</text>
</comment>
<reference evidence="2 3" key="1">
    <citation type="submission" date="2024-01" db="EMBL/GenBank/DDBJ databases">
        <title>The genomes of 5 underutilized Papilionoideae crops provide insights into root nodulation and disease resistanc.</title>
        <authorList>
            <person name="Jiang F."/>
        </authorList>
    </citation>
    <scope>NUCLEOTIDE SEQUENCE [LARGE SCALE GENOMIC DNA]</scope>
    <source>
        <strain evidence="2">LVBAO_FW01</strain>
        <tissue evidence="2">Leaves</tissue>
    </source>
</reference>
<dbReference type="AlphaFoldDB" id="A0AAN9M7V2"/>
<feature type="transmembrane region" description="Helical" evidence="1">
    <location>
        <begin position="71"/>
        <end position="95"/>
    </location>
</feature>